<evidence type="ECO:0000259" key="10">
    <source>
        <dbReference type="PROSITE" id="PS52015"/>
    </source>
</evidence>
<dbReference type="Pfam" id="PF03544">
    <property type="entry name" value="TonB_C"/>
    <property type="match status" value="1"/>
</dbReference>
<evidence type="ECO:0000313" key="12">
    <source>
        <dbReference type="Proteomes" id="UP001501469"/>
    </source>
</evidence>
<dbReference type="Proteomes" id="UP001501469">
    <property type="component" value="Unassembled WGS sequence"/>
</dbReference>
<evidence type="ECO:0000256" key="4">
    <source>
        <dbReference type="ARBA" id="ARBA00022475"/>
    </source>
</evidence>
<dbReference type="NCBIfam" id="TIGR01352">
    <property type="entry name" value="tonB_Cterm"/>
    <property type="match status" value="1"/>
</dbReference>
<evidence type="ECO:0000256" key="7">
    <source>
        <dbReference type="ARBA" id="ARBA00022927"/>
    </source>
</evidence>
<evidence type="ECO:0000256" key="1">
    <source>
        <dbReference type="ARBA" id="ARBA00004383"/>
    </source>
</evidence>
<keyword evidence="4" id="KW-1003">Cell membrane</keyword>
<keyword evidence="9" id="KW-0472">Membrane</keyword>
<accession>A0ABP7TAT8</accession>
<evidence type="ECO:0000256" key="6">
    <source>
        <dbReference type="ARBA" id="ARBA00022692"/>
    </source>
</evidence>
<keyword evidence="8" id="KW-1133">Transmembrane helix</keyword>
<dbReference type="Gene3D" id="3.30.1150.10">
    <property type="match status" value="1"/>
</dbReference>
<dbReference type="InterPro" id="IPR037682">
    <property type="entry name" value="TonB_C"/>
</dbReference>
<reference evidence="12" key="1">
    <citation type="journal article" date="2019" name="Int. J. Syst. Evol. Microbiol.">
        <title>The Global Catalogue of Microorganisms (GCM) 10K type strain sequencing project: providing services to taxonomists for standard genome sequencing and annotation.</title>
        <authorList>
            <consortium name="The Broad Institute Genomics Platform"/>
            <consortium name="The Broad Institute Genome Sequencing Center for Infectious Disease"/>
            <person name="Wu L."/>
            <person name="Ma J."/>
        </authorList>
    </citation>
    <scope>NUCLEOTIDE SEQUENCE [LARGE SCALE GENOMIC DNA]</scope>
    <source>
        <strain evidence="12">JCM 17225</strain>
    </source>
</reference>
<evidence type="ECO:0000313" key="11">
    <source>
        <dbReference type="EMBL" id="GAA4023623.1"/>
    </source>
</evidence>
<sequence length="229" mass="25833">MLTWLKKLVGGADKPPPTPLATAPAAPYRFEETSNDGRRIRRVYKCHSGPEWLAEQAETGLDQAGQPWHRRTWYFPWGAIRRQRIKRVNSSLLLCYFASEELRLRRETKAGQLTDYYCAEPLAEGVYIERLPQYPGGDTTRLVRDIQRAFKYPALALRNQEEGKVKVGFVVSSAGLITNIHILESVSLSLDAAAMQAVATVGLRRWQPAVQNRKAVNVSVTIPITCRLL</sequence>
<keyword evidence="3" id="KW-0813">Transport</keyword>
<name>A0ABP7TAT8_9BACT</name>
<comment type="subcellular location">
    <subcellularLocation>
        <location evidence="1">Cell inner membrane</location>
        <topology evidence="1">Single-pass membrane protein</topology>
        <orientation evidence="1">Periplasmic side</orientation>
    </subcellularLocation>
</comment>
<evidence type="ECO:0000256" key="2">
    <source>
        <dbReference type="ARBA" id="ARBA00006555"/>
    </source>
</evidence>
<dbReference type="PROSITE" id="PS52015">
    <property type="entry name" value="TONB_CTD"/>
    <property type="match status" value="1"/>
</dbReference>
<gene>
    <name evidence="11" type="ORF">GCM10022409_04360</name>
</gene>
<organism evidence="11 12">
    <name type="scientific">Hymenobacter glaciei</name>
    <dbReference type="NCBI Taxonomy" id="877209"/>
    <lineage>
        <taxon>Bacteria</taxon>
        <taxon>Pseudomonadati</taxon>
        <taxon>Bacteroidota</taxon>
        <taxon>Cytophagia</taxon>
        <taxon>Cytophagales</taxon>
        <taxon>Hymenobacteraceae</taxon>
        <taxon>Hymenobacter</taxon>
    </lineage>
</organism>
<keyword evidence="6" id="KW-0812">Transmembrane</keyword>
<keyword evidence="12" id="KW-1185">Reference proteome</keyword>
<feature type="domain" description="TonB C-terminal" evidence="10">
    <location>
        <begin position="137"/>
        <end position="229"/>
    </location>
</feature>
<evidence type="ECO:0000256" key="8">
    <source>
        <dbReference type="ARBA" id="ARBA00022989"/>
    </source>
</evidence>
<dbReference type="InterPro" id="IPR051045">
    <property type="entry name" value="TonB-dependent_transducer"/>
</dbReference>
<evidence type="ECO:0000256" key="3">
    <source>
        <dbReference type="ARBA" id="ARBA00022448"/>
    </source>
</evidence>
<dbReference type="PANTHER" id="PTHR33446:SF2">
    <property type="entry name" value="PROTEIN TONB"/>
    <property type="match status" value="1"/>
</dbReference>
<dbReference type="InterPro" id="IPR006260">
    <property type="entry name" value="TonB/TolA_C"/>
</dbReference>
<comment type="similarity">
    <text evidence="2">Belongs to the TonB family.</text>
</comment>
<keyword evidence="5" id="KW-0997">Cell inner membrane</keyword>
<evidence type="ECO:0000256" key="5">
    <source>
        <dbReference type="ARBA" id="ARBA00022519"/>
    </source>
</evidence>
<dbReference type="PANTHER" id="PTHR33446">
    <property type="entry name" value="PROTEIN TONB-RELATED"/>
    <property type="match status" value="1"/>
</dbReference>
<protein>
    <recommendedName>
        <fullName evidence="10">TonB C-terminal domain-containing protein</fullName>
    </recommendedName>
</protein>
<comment type="caution">
    <text evidence="11">The sequence shown here is derived from an EMBL/GenBank/DDBJ whole genome shotgun (WGS) entry which is preliminary data.</text>
</comment>
<dbReference type="EMBL" id="BAABDK010000001">
    <property type="protein sequence ID" value="GAA4023623.1"/>
    <property type="molecule type" value="Genomic_DNA"/>
</dbReference>
<proteinExistence type="inferred from homology"/>
<dbReference type="RefSeq" id="WP_345049746.1">
    <property type="nucleotide sequence ID" value="NZ_BAABDK010000001.1"/>
</dbReference>
<evidence type="ECO:0000256" key="9">
    <source>
        <dbReference type="ARBA" id="ARBA00023136"/>
    </source>
</evidence>
<dbReference type="SUPFAM" id="SSF74653">
    <property type="entry name" value="TolA/TonB C-terminal domain"/>
    <property type="match status" value="1"/>
</dbReference>
<keyword evidence="7" id="KW-0653">Protein transport</keyword>